<evidence type="ECO:0000256" key="2">
    <source>
        <dbReference type="ARBA" id="ARBA00006850"/>
    </source>
</evidence>
<dbReference type="GO" id="GO:0003723">
    <property type="term" value="F:RNA binding"/>
    <property type="evidence" value="ECO:0007669"/>
    <property type="project" value="UniProtKB-KW"/>
</dbReference>
<dbReference type="GO" id="GO:0000398">
    <property type="term" value="P:mRNA splicing, via spliceosome"/>
    <property type="evidence" value="ECO:0007669"/>
    <property type="project" value="InterPro"/>
</dbReference>
<dbReference type="InterPro" id="IPR001163">
    <property type="entry name" value="Sm_dom_euk/arc"/>
</dbReference>
<dbReference type="EMBL" id="QEFC01001519">
    <property type="protein sequence ID" value="KAE9457306.1"/>
    <property type="molecule type" value="Genomic_DNA"/>
</dbReference>
<comment type="subcellular location">
    <subcellularLocation>
        <location evidence="1">Nucleus</location>
    </subcellularLocation>
</comment>
<dbReference type="FunFam" id="2.30.30.100:FF:000007">
    <property type="entry name" value="U6 snRNA-associated Sm-like protein LSm3"/>
    <property type="match status" value="1"/>
</dbReference>
<dbReference type="InterPro" id="IPR034105">
    <property type="entry name" value="Lsm3"/>
</dbReference>
<dbReference type="InterPro" id="IPR047575">
    <property type="entry name" value="Sm"/>
</dbReference>
<evidence type="ECO:0000313" key="12">
    <source>
        <dbReference type="Proteomes" id="UP000428333"/>
    </source>
</evidence>
<keyword evidence="5" id="KW-0694">RNA-binding</keyword>
<keyword evidence="3" id="KW-0507">mRNA processing</keyword>
<dbReference type="Pfam" id="PF01423">
    <property type="entry name" value="LSM"/>
    <property type="match status" value="1"/>
</dbReference>
<gene>
    <name evidence="11" type="ORF">C3L33_10763</name>
</gene>
<evidence type="ECO:0000256" key="7">
    <source>
        <dbReference type="ARBA" id="ARBA00023242"/>
    </source>
</evidence>
<accession>A0A6A4L9V8</accession>
<evidence type="ECO:0000256" key="3">
    <source>
        <dbReference type="ARBA" id="ARBA00022664"/>
    </source>
</evidence>
<dbReference type="OrthoDB" id="29543at2759"/>
<name>A0A6A4L9V8_9ERIC</name>
<feature type="non-terminal residue" evidence="11">
    <location>
        <position position="1"/>
    </location>
</feature>
<evidence type="ECO:0000256" key="5">
    <source>
        <dbReference type="ARBA" id="ARBA00022884"/>
    </source>
</evidence>
<organism evidence="11 12">
    <name type="scientific">Rhododendron williamsianum</name>
    <dbReference type="NCBI Taxonomy" id="262921"/>
    <lineage>
        <taxon>Eukaryota</taxon>
        <taxon>Viridiplantae</taxon>
        <taxon>Streptophyta</taxon>
        <taxon>Embryophyta</taxon>
        <taxon>Tracheophyta</taxon>
        <taxon>Spermatophyta</taxon>
        <taxon>Magnoliopsida</taxon>
        <taxon>eudicotyledons</taxon>
        <taxon>Gunneridae</taxon>
        <taxon>Pentapetalae</taxon>
        <taxon>asterids</taxon>
        <taxon>Ericales</taxon>
        <taxon>Ericaceae</taxon>
        <taxon>Ericoideae</taxon>
        <taxon>Rhodoreae</taxon>
        <taxon>Rhododendron</taxon>
    </lineage>
</organism>
<comment type="caution">
    <text evidence="11">The sequence shown here is derived from an EMBL/GenBank/DDBJ whole genome shotgun (WGS) entry which is preliminary data.</text>
</comment>
<proteinExistence type="inferred from homology"/>
<keyword evidence="6" id="KW-0508">mRNA splicing</keyword>
<feature type="domain" description="Sm" evidence="10">
    <location>
        <begin position="76"/>
        <end position="161"/>
    </location>
</feature>
<comment type="similarity">
    <text evidence="2">Belongs to the snRNP Sm proteins family.</text>
</comment>
<evidence type="ECO:0000256" key="9">
    <source>
        <dbReference type="ARBA" id="ARBA00054684"/>
    </source>
</evidence>
<keyword evidence="8" id="KW-0687">Ribonucleoprotein</keyword>
<sequence>MEMRIQGGHGCRGLANHNVVSGTRQKTSYNGVVRALYAQSLPKGAYEHARADITRGYEKKGRRLSMGSEEDSAVKEPLDLIRLSLDERIYVKLRSDREVRGKLHAYDQHLNMILGDVEEIVTTVEIDDETYEEIVRANKRTIPFLFVRGDGVILVSPPLRTA</sequence>
<dbReference type="InterPro" id="IPR010920">
    <property type="entry name" value="LSM_dom_sf"/>
</dbReference>
<dbReference type="GO" id="GO:0120115">
    <property type="term" value="C:Lsm2-8 complex"/>
    <property type="evidence" value="ECO:0007669"/>
    <property type="project" value="UniProtKB-ARBA"/>
</dbReference>
<dbReference type="Proteomes" id="UP000428333">
    <property type="component" value="Linkage Group LG06"/>
</dbReference>
<reference evidence="11 12" key="1">
    <citation type="journal article" date="2019" name="Genome Biol. Evol.">
        <title>The Rhododendron genome and chromosomal organization provide insight into shared whole-genome duplications across the heath family (Ericaceae).</title>
        <authorList>
            <person name="Soza V.L."/>
            <person name="Lindsley D."/>
            <person name="Waalkes A."/>
            <person name="Ramage E."/>
            <person name="Patwardhan R.P."/>
            <person name="Burton J.N."/>
            <person name="Adey A."/>
            <person name="Kumar A."/>
            <person name="Qiu R."/>
            <person name="Shendure J."/>
            <person name="Hall B."/>
        </authorList>
    </citation>
    <scope>NUCLEOTIDE SEQUENCE [LARGE SCALE GENOMIC DNA]</scope>
    <source>
        <strain evidence="11">RSF 1966-606</strain>
    </source>
</reference>
<dbReference type="SMART" id="SM00651">
    <property type="entry name" value="Sm"/>
    <property type="match status" value="1"/>
</dbReference>
<evidence type="ECO:0000259" key="10">
    <source>
        <dbReference type="PROSITE" id="PS52002"/>
    </source>
</evidence>
<keyword evidence="12" id="KW-1185">Reference proteome</keyword>
<dbReference type="PROSITE" id="PS52002">
    <property type="entry name" value="SM"/>
    <property type="match status" value="1"/>
</dbReference>
<evidence type="ECO:0000256" key="8">
    <source>
        <dbReference type="ARBA" id="ARBA00023274"/>
    </source>
</evidence>
<dbReference type="InterPro" id="IPR040002">
    <property type="entry name" value="Sm-like_LSM3"/>
</dbReference>
<dbReference type="SUPFAM" id="SSF50182">
    <property type="entry name" value="Sm-like ribonucleoproteins"/>
    <property type="match status" value="1"/>
</dbReference>
<dbReference type="Gene3D" id="2.30.30.100">
    <property type="match status" value="1"/>
</dbReference>
<dbReference type="PANTHER" id="PTHR13110">
    <property type="entry name" value="U6 SNRNA-ASSOCIATED SM-LIKE PROTEIN LSM3"/>
    <property type="match status" value="1"/>
</dbReference>
<evidence type="ECO:0000256" key="6">
    <source>
        <dbReference type="ARBA" id="ARBA00023187"/>
    </source>
</evidence>
<keyword evidence="4" id="KW-0747">Spliceosome</keyword>
<keyword evidence="7" id="KW-0539">Nucleus</keyword>
<evidence type="ECO:0000256" key="1">
    <source>
        <dbReference type="ARBA" id="ARBA00004123"/>
    </source>
</evidence>
<evidence type="ECO:0000313" key="11">
    <source>
        <dbReference type="EMBL" id="KAE9457306.1"/>
    </source>
</evidence>
<dbReference type="GO" id="GO:0005681">
    <property type="term" value="C:spliceosomal complex"/>
    <property type="evidence" value="ECO:0007669"/>
    <property type="project" value="UniProtKB-KW"/>
</dbReference>
<dbReference type="AlphaFoldDB" id="A0A6A4L9V8"/>
<dbReference type="CDD" id="cd01730">
    <property type="entry name" value="LSm3"/>
    <property type="match status" value="1"/>
</dbReference>
<comment type="function">
    <text evidence="9">Component of LSM protein complexes, which are involved in RNA processing. Component of the cytoplasmic LSM1-LSM7 complex which is involved in mRNA degradation by promoting decapping and leading to accurate 5'-3' mRNA decay. The cytoplasmic LSM1-LSM7 complex regulates developmental gene expression by the decapping of specific development-related transcripts. Component of the nuclear LSM2-LSM8 complex which is involved splicing nuclear mRNAs. LSM2-LSM8 binds directly to the U6 small nuclear RNAs (snRNAs) and is essential for accurate splicing of selected development-related mRNAs through the stabilization of the spliceosomal U6 snRNA. Plays a critical role in the regulation of development-related gene expression.</text>
</comment>
<evidence type="ECO:0000256" key="4">
    <source>
        <dbReference type="ARBA" id="ARBA00022728"/>
    </source>
</evidence>
<protein>
    <recommendedName>
        <fullName evidence="10">Sm domain-containing protein</fullName>
    </recommendedName>
</protein>